<accession>A0ABT8F7J4</accession>
<sequence>MPKDVIIMGGGLAGLTAAIQLAQWGRSVQLFEKGHYPSHKVCGEYISNEVRPYLERLGVFPEIPLPQLNQFFLSDIQGNSLQLDLPLGGFGISRYTLDHHLYQCAVSCGVEVFIHTSVQALRMENDVFTITTEEGAEHSSRYVVGAFGKRSLLDKFLQRPFMQKRSPYIGVKYHIRLPYPENQIALHNFPMGYCGISRVEGESVNLCYLASREALKPYKDIRKMEEALLFQNPHLKQIFEGAEFLWDKPLVINEVSFEAKEPVEGHVLMCGDSAGLITPLCGNGMAMAIHAAKLASEAIHQHFDDRQQVEQTYAKQWKSLFALRLWAGRNIQKLFGHHAASRITVGAGKAMPFVAKKMITLTHGSPF</sequence>
<comment type="caution">
    <text evidence="2">The sequence shown here is derived from an EMBL/GenBank/DDBJ whole genome shotgun (WGS) entry which is preliminary data.</text>
</comment>
<evidence type="ECO:0000313" key="3">
    <source>
        <dbReference type="Proteomes" id="UP001168552"/>
    </source>
</evidence>
<dbReference type="InterPro" id="IPR036188">
    <property type="entry name" value="FAD/NAD-bd_sf"/>
</dbReference>
<dbReference type="EC" id="1.-.-.-" evidence="2"/>
<keyword evidence="2" id="KW-0560">Oxidoreductase</keyword>
<reference evidence="2" key="1">
    <citation type="submission" date="2023-06" db="EMBL/GenBank/DDBJ databases">
        <title>Cytophagales bacterium Strain LB-30, isolated from soil.</title>
        <authorList>
            <person name="Liu B."/>
        </authorList>
    </citation>
    <scope>NUCLEOTIDE SEQUENCE</scope>
    <source>
        <strain evidence="2">LB-30</strain>
    </source>
</reference>
<evidence type="ECO:0000313" key="2">
    <source>
        <dbReference type="EMBL" id="MDN4166425.1"/>
    </source>
</evidence>
<dbReference type="InterPro" id="IPR050407">
    <property type="entry name" value="Geranylgeranyl_reductase"/>
</dbReference>
<dbReference type="PRINTS" id="PR00420">
    <property type="entry name" value="RNGMNOXGNASE"/>
</dbReference>
<dbReference type="EMBL" id="JAUHJS010000007">
    <property type="protein sequence ID" value="MDN4166425.1"/>
    <property type="molecule type" value="Genomic_DNA"/>
</dbReference>
<gene>
    <name evidence="2" type="ORF">QWY31_13020</name>
</gene>
<keyword evidence="3" id="KW-1185">Reference proteome</keyword>
<dbReference type="Proteomes" id="UP001168552">
    <property type="component" value="Unassembled WGS sequence"/>
</dbReference>
<organism evidence="2 3">
    <name type="scientific">Shiella aurantiaca</name>
    <dbReference type="NCBI Taxonomy" id="3058365"/>
    <lineage>
        <taxon>Bacteria</taxon>
        <taxon>Pseudomonadati</taxon>
        <taxon>Bacteroidota</taxon>
        <taxon>Cytophagia</taxon>
        <taxon>Cytophagales</taxon>
        <taxon>Shiellaceae</taxon>
        <taxon>Shiella</taxon>
    </lineage>
</organism>
<dbReference type="Pfam" id="PF01494">
    <property type="entry name" value="FAD_binding_3"/>
    <property type="match status" value="1"/>
</dbReference>
<dbReference type="PANTHER" id="PTHR42685:SF22">
    <property type="entry name" value="CONDITIONED MEDIUM FACTOR RECEPTOR 1"/>
    <property type="match status" value="1"/>
</dbReference>
<dbReference type="PANTHER" id="PTHR42685">
    <property type="entry name" value="GERANYLGERANYL DIPHOSPHATE REDUCTASE"/>
    <property type="match status" value="1"/>
</dbReference>
<dbReference type="GO" id="GO:0016491">
    <property type="term" value="F:oxidoreductase activity"/>
    <property type="evidence" value="ECO:0007669"/>
    <property type="project" value="UniProtKB-KW"/>
</dbReference>
<name>A0ABT8F7J4_9BACT</name>
<dbReference type="Gene3D" id="3.50.50.60">
    <property type="entry name" value="FAD/NAD(P)-binding domain"/>
    <property type="match status" value="1"/>
</dbReference>
<dbReference type="InterPro" id="IPR002938">
    <property type="entry name" value="FAD-bd"/>
</dbReference>
<protein>
    <submittedName>
        <fullName evidence="2">NAD(P)/FAD-dependent oxidoreductase</fullName>
        <ecNumber evidence="2">1.-.-.-</ecNumber>
    </submittedName>
</protein>
<evidence type="ECO:0000259" key="1">
    <source>
        <dbReference type="Pfam" id="PF01494"/>
    </source>
</evidence>
<dbReference type="SUPFAM" id="SSF51905">
    <property type="entry name" value="FAD/NAD(P)-binding domain"/>
    <property type="match status" value="1"/>
</dbReference>
<dbReference type="RefSeq" id="WP_320004963.1">
    <property type="nucleotide sequence ID" value="NZ_JAUHJS010000007.1"/>
</dbReference>
<feature type="domain" description="FAD-binding" evidence="1">
    <location>
        <begin position="4"/>
        <end position="293"/>
    </location>
</feature>
<proteinExistence type="predicted"/>